<sequence>MAMTISYVVGALLLLVLGSSASLQDNSTVPPQAKRKIFAEYLGAEGYSVTFAKVPIDAAIDFYFILSFAVDADENGKPRNGIFNQVWSEDLTPESVREIKSSRSNVKVLMSLGGWSVYTRAGKDKILFWYDPKDPEAWIKNAHNSIAKIVRTYSLDGIDIDYESFHSENTTFAYCIGELITRLKADKIITIATIAPFENIDPQYIKLFQSYNSTIDYVNYQFYTTRNAPSVDKFVANYNRKAEIFGVDKTLVSLQVRDRGIQGDDFFAGVHRIINETSGRLPGIMMWSLDMSVHYKTKFLYETNGQEILLGF</sequence>
<evidence type="ECO:0000256" key="2">
    <source>
        <dbReference type="ARBA" id="ARBA00023295"/>
    </source>
</evidence>
<keyword evidence="8" id="KW-1185">Reference proteome</keyword>
<evidence type="ECO:0000313" key="7">
    <source>
        <dbReference type="EMBL" id="EFJ20587.1"/>
    </source>
</evidence>
<evidence type="ECO:0000256" key="5">
    <source>
        <dbReference type="SAM" id="SignalP"/>
    </source>
</evidence>
<dbReference type="OMA" id="GVHRIIN"/>
<dbReference type="InterPro" id="IPR000677">
    <property type="entry name" value="Chitinase-like"/>
</dbReference>
<dbReference type="InterPro" id="IPR001579">
    <property type="entry name" value="Glyco_hydro_18_chit_AS"/>
</dbReference>
<evidence type="ECO:0000259" key="6">
    <source>
        <dbReference type="PROSITE" id="PS51910"/>
    </source>
</evidence>
<evidence type="ECO:0000256" key="1">
    <source>
        <dbReference type="ARBA" id="ARBA00022801"/>
    </source>
</evidence>
<dbReference type="Pfam" id="PF00704">
    <property type="entry name" value="Glyco_hydro_18"/>
    <property type="match status" value="1"/>
</dbReference>
<keyword evidence="5" id="KW-0732">Signal</keyword>
<evidence type="ECO:0000313" key="8">
    <source>
        <dbReference type="Proteomes" id="UP000001514"/>
    </source>
</evidence>
<evidence type="ECO:0000256" key="4">
    <source>
        <dbReference type="RuleBase" id="RU004453"/>
    </source>
</evidence>
<dbReference type="Gene3D" id="3.20.20.80">
    <property type="entry name" value="Glycosidases"/>
    <property type="match status" value="1"/>
</dbReference>
<reference evidence="7 8" key="1">
    <citation type="journal article" date="2011" name="Science">
        <title>The Selaginella genome identifies genetic changes associated with the evolution of vascular plants.</title>
        <authorList>
            <person name="Banks J.A."/>
            <person name="Nishiyama T."/>
            <person name="Hasebe M."/>
            <person name="Bowman J.L."/>
            <person name="Gribskov M."/>
            <person name="dePamphilis C."/>
            <person name="Albert V.A."/>
            <person name="Aono N."/>
            <person name="Aoyama T."/>
            <person name="Ambrose B.A."/>
            <person name="Ashton N.W."/>
            <person name="Axtell M.J."/>
            <person name="Barker E."/>
            <person name="Barker M.S."/>
            <person name="Bennetzen J.L."/>
            <person name="Bonawitz N.D."/>
            <person name="Chapple C."/>
            <person name="Cheng C."/>
            <person name="Correa L.G."/>
            <person name="Dacre M."/>
            <person name="DeBarry J."/>
            <person name="Dreyer I."/>
            <person name="Elias M."/>
            <person name="Engstrom E.M."/>
            <person name="Estelle M."/>
            <person name="Feng L."/>
            <person name="Finet C."/>
            <person name="Floyd S.K."/>
            <person name="Frommer W.B."/>
            <person name="Fujita T."/>
            <person name="Gramzow L."/>
            <person name="Gutensohn M."/>
            <person name="Harholt J."/>
            <person name="Hattori M."/>
            <person name="Heyl A."/>
            <person name="Hirai T."/>
            <person name="Hiwatashi Y."/>
            <person name="Ishikawa M."/>
            <person name="Iwata M."/>
            <person name="Karol K.G."/>
            <person name="Koehler B."/>
            <person name="Kolukisaoglu U."/>
            <person name="Kubo M."/>
            <person name="Kurata T."/>
            <person name="Lalonde S."/>
            <person name="Li K."/>
            <person name="Li Y."/>
            <person name="Litt A."/>
            <person name="Lyons E."/>
            <person name="Manning G."/>
            <person name="Maruyama T."/>
            <person name="Michael T.P."/>
            <person name="Mikami K."/>
            <person name="Miyazaki S."/>
            <person name="Morinaga S."/>
            <person name="Murata T."/>
            <person name="Mueller-Roeber B."/>
            <person name="Nelson D.R."/>
            <person name="Obara M."/>
            <person name="Oguri Y."/>
            <person name="Olmstead R.G."/>
            <person name="Onodera N."/>
            <person name="Petersen B.L."/>
            <person name="Pils B."/>
            <person name="Prigge M."/>
            <person name="Rensing S.A."/>
            <person name="Riano-Pachon D.M."/>
            <person name="Roberts A.W."/>
            <person name="Sato Y."/>
            <person name="Scheller H.V."/>
            <person name="Schulz B."/>
            <person name="Schulz C."/>
            <person name="Shakirov E.V."/>
            <person name="Shibagaki N."/>
            <person name="Shinohara N."/>
            <person name="Shippen D.E."/>
            <person name="Soerensen I."/>
            <person name="Sotooka R."/>
            <person name="Sugimoto N."/>
            <person name="Sugita M."/>
            <person name="Sumikawa N."/>
            <person name="Tanurdzic M."/>
            <person name="Theissen G."/>
            <person name="Ulvskov P."/>
            <person name="Wakazuki S."/>
            <person name="Weng J.K."/>
            <person name="Willats W.W."/>
            <person name="Wipf D."/>
            <person name="Wolf P.G."/>
            <person name="Yang L."/>
            <person name="Zimmer A.D."/>
            <person name="Zhu Q."/>
            <person name="Mitros T."/>
            <person name="Hellsten U."/>
            <person name="Loque D."/>
            <person name="Otillar R."/>
            <person name="Salamov A."/>
            <person name="Schmutz J."/>
            <person name="Shapiro H."/>
            <person name="Lindquist E."/>
            <person name="Lucas S."/>
            <person name="Rokhsar D."/>
            <person name="Grigoriev I.V."/>
        </authorList>
    </citation>
    <scope>NUCLEOTIDE SEQUENCE [LARGE SCALE GENOMIC DNA]</scope>
</reference>
<dbReference type="EMBL" id="GL377602">
    <property type="protein sequence ID" value="EFJ20587.1"/>
    <property type="molecule type" value="Genomic_DNA"/>
</dbReference>
<dbReference type="GO" id="GO:0005975">
    <property type="term" value="P:carbohydrate metabolic process"/>
    <property type="evidence" value="ECO:0007669"/>
    <property type="project" value="InterPro"/>
</dbReference>
<dbReference type="AlphaFoldDB" id="D8S5F4"/>
<protein>
    <recommendedName>
        <fullName evidence="6">GH18 domain-containing protein</fullName>
    </recommendedName>
</protein>
<dbReference type="PRINTS" id="PR00551">
    <property type="entry name" value="2SGLOBULIN"/>
</dbReference>
<proteinExistence type="inferred from homology"/>
<dbReference type="OrthoDB" id="3012298at2759"/>
<dbReference type="GO" id="GO:0004553">
    <property type="term" value="F:hydrolase activity, hydrolyzing O-glycosyl compounds"/>
    <property type="evidence" value="ECO:0007669"/>
    <property type="project" value="InterPro"/>
</dbReference>
<dbReference type="eggNOG" id="ENOG502QTWR">
    <property type="taxonomic scope" value="Eukaryota"/>
</dbReference>
<dbReference type="Gramene" id="EFJ20587">
    <property type="protein sequence ID" value="EFJ20587"/>
    <property type="gene ID" value="SELMODRAFT_418349"/>
</dbReference>
<keyword evidence="1 3" id="KW-0378">Hydrolase</keyword>
<dbReference type="PANTHER" id="PTHR46476:SF9">
    <property type="entry name" value="GH18 DOMAIN-CONTAINING PROTEIN"/>
    <property type="match status" value="1"/>
</dbReference>
<name>D8S5F4_SELML</name>
<dbReference type="InterPro" id="IPR017853">
    <property type="entry name" value="GH"/>
</dbReference>
<organism evidence="8">
    <name type="scientific">Selaginella moellendorffii</name>
    <name type="common">Spikemoss</name>
    <dbReference type="NCBI Taxonomy" id="88036"/>
    <lineage>
        <taxon>Eukaryota</taxon>
        <taxon>Viridiplantae</taxon>
        <taxon>Streptophyta</taxon>
        <taxon>Embryophyta</taxon>
        <taxon>Tracheophyta</taxon>
        <taxon>Lycopodiopsida</taxon>
        <taxon>Selaginellales</taxon>
        <taxon>Selaginellaceae</taxon>
        <taxon>Selaginella</taxon>
    </lineage>
</organism>
<dbReference type="PROSITE" id="PS51910">
    <property type="entry name" value="GH18_2"/>
    <property type="match status" value="1"/>
</dbReference>
<accession>D8S5F4</accession>
<gene>
    <name evidence="7" type="ORF">SELMODRAFT_418349</name>
</gene>
<dbReference type="InterPro" id="IPR001223">
    <property type="entry name" value="Glyco_hydro18_cat"/>
</dbReference>
<keyword evidence="2 3" id="KW-0326">Glycosidase</keyword>
<dbReference type="PANTHER" id="PTHR46476">
    <property type="entry name" value="CHITINASE 2-LIKE"/>
    <property type="match status" value="1"/>
</dbReference>
<dbReference type="HOGENOM" id="CLU_065258_1_0_1"/>
<dbReference type="InParanoid" id="D8S5F4"/>
<comment type="similarity">
    <text evidence="4">Belongs to the glycosyl hydrolase 18 family.</text>
</comment>
<dbReference type="KEGG" id="smo:SELMODRAFT_418349"/>
<feature type="domain" description="GH18" evidence="6">
    <location>
        <begin position="36"/>
        <end position="306"/>
    </location>
</feature>
<feature type="chain" id="PRO_5003122422" description="GH18 domain-containing protein" evidence="5">
    <location>
        <begin position="22"/>
        <end position="312"/>
    </location>
</feature>
<dbReference type="PROSITE" id="PS01095">
    <property type="entry name" value="GH18_1"/>
    <property type="match status" value="1"/>
</dbReference>
<dbReference type="SUPFAM" id="SSF51445">
    <property type="entry name" value="(Trans)glycosidases"/>
    <property type="match status" value="1"/>
</dbReference>
<feature type="signal peptide" evidence="5">
    <location>
        <begin position="1"/>
        <end position="21"/>
    </location>
</feature>
<evidence type="ECO:0000256" key="3">
    <source>
        <dbReference type="RuleBase" id="RU000489"/>
    </source>
</evidence>
<dbReference type="Proteomes" id="UP000001514">
    <property type="component" value="Unassembled WGS sequence"/>
</dbReference>